<keyword evidence="8" id="KW-0180">Complement pathway</keyword>
<reference evidence="16" key="1">
    <citation type="submission" date="2025-08" db="UniProtKB">
        <authorList>
            <consortium name="Ensembl"/>
        </authorList>
    </citation>
    <scope>IDENTIFICATION</scope>
</reference>
<evidence type="ECO:0000256" key="7">
    <source>
        <dbReference type="ARBA" id="ARBA00022859"/>
    </source>
</evidence>
<dbReference type="Proteomes" id="UP000694414">
    <property type="component" value="Unplaced"/>
</dbReference>
<dbReference type="GO" id="GO:0006958">
    <property type="term" value="P:complement activation, classical pathway"/>
    <property type="evidence" value="ECO:0007669"/>
    <property type="project" value="UniProtKB-KW"/>
</dbReference>
<keyword evidence="3" id="KW-0399">Innate immunity</keyword>
<evidence type="ECO:0000256" key="4">
    <source>
        <dbReference type="ARBA" id="ARBA00022659"/>
    </source>
</evidence>
<dbReference type="InterPro" id="IPR050350">
    <property type="entry name" value="Compl-Cell_Adhes-Reg"/>
</dbReference>
<dbReference type="FunFam" id="2.10.70.10:FF:000014">
    <property type="entry name" value="Membrane cofactor protein"/>
    <property type="match status" value="1"/>
</dbReference>
<evidence type="ECO:0000256" key="5">
    <source>
        <dbReference type="ARBA" id="ARBA00022729"/>
    </source>
</evidence>
<comment type="function">
    <text evidence="12">This protein recognizes C4b and C3b fragments that condense with cell-surface hydroxyl or amino groups when nascent C4b and C3b are locally generated during C4 and c3 activation. Interaction of daf with cell-associated C4b and C3b polypeptides interferes with their ability to catalyze the conversion of C2 and factor B to enzymatically active C2a and Bb and thereby prevents the formation of C4b2a and C3bBb, the amplification convertases of the complement cascade. Inhibits complement activation by destabilizing and preventing the formation of C3 and C5 convertases, which prevents complement damage.</text>
</comment>
<feature type="region of interest" description="Disordered" evidence="14">
    <location>
        <begin position="238"/>
        <end position="330"/>
    </location>
</feature>
<keyword evidence="7" id="KW-0391">Immunity</keyword>
<evidence type="ECO:0000313" key="16">
    <source>
        <dbReference type="Ensembl" id="ENSPSMP00000022130.1"/>
    </source>
</evidence>
<feature type="compositionally biased region" description="Polar residues" evidence="14">
    <location>
        <begin position="273"/>
        <end position="284"/>
    </location>
</feature>
<keyword evidence="10 13" id="KW-1015">Disulfide bond</keyword>
<evidence type="ECO:0000256" key="1">
    <source>
        <dbReference type="ARBA" id="ARBA00004370"/>
    </source>
</evidence>
<dbReference type="AlphaFoldDB" id="A0A8C8ZYY5"/>
<evidence type="ECO:0000256" key="2">
    <source>
        <dbReference type="ARBA" id="ARBA00010908"/>
    </source>
</evidence>
<dbReference type="SUPFAM" id="SSF57535">
    <property type="entry name" value="Complement control module/SCR domain"/>
    <property type="match status" value="4"/>
</dbReference>
<dbReference type="CDD" id="cd00033">
    <property type="entry name" value="CCP"/>
    <property type="match status" value="4"/>
</dbReference>
<reference evidence="16" key="2">
    <citation type="submission" date="2025-09" db="UniProtKB">
        <authorList>
            <consortium name="Ensembl"/>
        </authorList>
    </citation>
    <scope>IDENTIFICATION</scope>
</reference>
<dbReference type="PANTHER" id="PTHR19325">
    <property type="entry name" value="COMPLEMENT COMPONENT-RELATED SUSHI DOMAIN-CONTAINING"/>
    <property type="match status" value="1"/>
</dbReference>
<dbReference type="Ensembl" id="ENSPSMT00000025685.1">
    <property type="protein sequence ID" value="ENSPSMP00000022130.1"/>
    <property type="gene ID" value="ENSPSMG00000015649.1"/>
</dbReference>
<sequence length="413" mass="45501">DCGPPSEVPNAQADLRGLSSFPVNSTVTYRCNEGFVKVLGQTDSVICLENDQWSEISEFCNRSCDFPPQLQFAMLKRPYSTQNYFPAESTVEYECRLGYKRVFGLSQTLTCLQNFKWSEPADFCTKKSCTNPGELLNGHINVTTDFLFGATIYFSCNTGYKLVGAELSLCVIVGDDVGWTDPLPLCTEIHCQEPPKIENGRIVGGERDIYVYNQAVMYACNRGLTLIGKDTIHCTARGDEGEWSDPPPQCRGRSPPATFPPPDPKPTTAKVPGTSTSHKPTTVPGTKVAPTSRKPSKAPATQGELLPRTTKRSHTTTVPKGGKSPSDSSSIIAEAGSVARARVPWCQPSSQQPQTPGLKQSFCLSLLSTWDYRAHIFNIDSFAYDASNHWLADLAKEELRRKCTQVHRLFLIT</sequence>
<feature type="disulfide bond" evidence="13">
    <location>
        <begin position="191"/>
        <end position="234"/>
    </location>
</feature>
<evidence type="ECO:0000256" key="14">
    <source>
        <dbReference type="SAM" id="MobiDB-lite"/>
    </source>
</evidence>
<evidence type="ECO:0000259" key="15">
    <source>
        <dbReference type="PROSITE" id="PS50923"/>
    </source>
</evidence>
<evidence type="ECO:0000256" key="6">
    <source>
        <dbReference type="ARBA" id="ARBA00022737"/>
    </source>
</evidence>
<feature type="compositionally biased region" description="Low complexity" evidence="14">
    <location>
        <begin position="319"/>
        <end position="330"/>
    </location>
</feature>
<dbReference type="FunFam" id="2.10.70.10:FF:000055">
    <property type="entry name" value="Complement decay-accelerating factor, GPI-anchored"/>
    <property type="match status" value="1"/>
</dbReference>
<evidence type="ECO:0000256" key="8">
    <source>
        <dbReference type="ARBA" id="ARBA00022875"/>
    </source>
</evidence>
<proteinExistence type="inferred from homology"/>
<accession>A0A8C8ZYY5</accession>
<evidence type="ECO:0000256" key="3">
    <source>
        <dbReference type="ARBA" id="ARBA00022588"/>
    </source>
</evidence>
<feature type="domain" description="Sushi" evidence="15">
    <location>
        <begin position="1"/>
        <end position="62"/>
    </location>
</feature>
<evidence type="ECO:0000256" key="9">
    <source>
        <dbReference type="ARBA" id="ARBA00023136"/>
    </source>
</evidence>
<dbReference type="PROSITE" id="PS50923">
    <property type="entry name" value="SUSHI"/>
    <property type="match status" value="4"/>
</dbReference>
<evidence type="ECO:0000256" key="11">
    <source>
        <dbReference type="ARBA" id="ARBA00023180"/>
    </source>
</evidence>
<evidence type="ECO:0000313" key="17">
    <source>
        <dbReference type="Proteomes" id="UP000694414"/>
    </source>
</evidence>
<evidence type="ECO:0000256" key="12">
    <source>
        <dbReference type="ARBA" id="ARBA00045541"/>
    </source>
</evidence>
<keyword evidence="17" id="KW-1185">Reference proteome</keyword>
<keyword evidence="5" id="KW-0732">Signal</keyword>
<comment type="caution">
    <text evidence="13">Lacks conserved residue(s) required for the propagation of feature annotation.</text>
</comment>
<dbReference type="SMART" id="SM00032">
    <property type="entry name" value="CCP"/>
    <property type="match status" value="4"/>
</dbReference>
<dbReference type="GO" id="GO:0045087">
    <property type="term" value="P:innate immune response"/>
    <property type="evidence" value="ECO:0007669"/>
    <property type="project" value="UniProtKB-KW"/>
</dbReference>
<dbReference type="GO" id="GO:0016020">
    <property type="term" value="C:membrane"/>
    <property type="evidence" value="ECO:0007669"/>
    <property type="project" value="UniProtKB-SubCell"/>
</dbReference>
<keyword evidence="6" id="KW-0677">Repeat</keyword>
<keyword evidence="9" id="KW-0472">Membrane</keyword>
<dbReference type="InterPro" id="IPR000436">
    <property type="entry name" value="Sushi_SCR_CCP_dom"/>
</dbReference>
<dbReference type="PANTHER" id="PTHR19325:SF317">
    <property type="entry name" value="COMPLEMENT DECAY-ACCELERATING FACTOR"/>
    <property type="match status" value="1"/>
</dbReference>
<feature type="domain" description="Sushi" evidence="15">
    <location>
        <begin position="189"/>
        <end position="252"/>
    </location>
</feature>
<keyword evidence="4 13" id="KW-0768">Sushi</keyword>
<keyword evidence="11" id="KW-0325">Glycoprotein</keyword>
<comment type="similarity">
    <text evidence="2">Belongs to the receptors of complement activation (RCA) family.</text>
</comment>
<evidence type="ECO:0000256" key="10">
    <source>
        <dbReference type="ARBA" id="ARBA00023157"/>
    </source>
</evidence>
<name>A0A8C8ZYY5_PROSS</name>
<evidence type="ECO:0000256" key="13">
    <source>
        <dbReference type="PROSITE-ProRule" id="PRU00302"/>
    </source>
</evidence>
<dbReference type="Gene3D" id="2.10.70.10">
    <property type="entry name" value="Complement Module, domain 1"/>
    <property type="match status" value="4"/>
</dbReference>
<protein>
    <recommendedName>
        <fullName evidence="15">Sushi domain-containing protein</fullName>
    </recommendedName>
</protein>
<feature type="domain" description="Sushi" evidence="15">
    <location>
        <begin position="63"/>
        <end position="126"/>
    </location>
</feature>
<feature type="domain" description="Sushi" evidence="15">
    <location>
        <begin position="127"/>
        <end position="188"/>
    </location>
</feature>
<comment type="subcellular location">
    <subcellularLocation>
        <location evidence="1">Membrane</location>
    </subcellularLocation>
</comment>
<organism evidence="16 17">
    <name type="scientific">Prolemur simus</name>
    <name type="common">Greater bamboo lemur</name>
    <name type="synonym">Hapalemur simus</name>
    <dbReference type="NCBI Taxonomy" id="1328070"/>
    <lineage>
        <taxon>Eukaryota</taxon>
        <taxon>Metazoa</taxon>
        <taxon>Chordata</taxon>
        <taxon>Craniata</taxon>
        <taxon>Vertebrata</taxon>
        <taxon>Euteleostomi</taxon>
        <taxon>Mammalia</taxon>
        <taxon>Eutheria</taxon>
        <taxon>Euarchontoglires</taxon>
        <taxon>Primates</taxon>
        <taxon>Strepsirrhini</taxon>
        <taxon>Lemuriformes</taxon>
        <taxon>Lemuridae</taxon>
        <taxon>Prolemur</taxon>
    </lineage>
</organism>
<dbReference type="InterPro" id="IPR035976">
    <property type="entry name" value="Sushi/SCR/CCP_sf"/>
</dbReference>
<dbReference type="GeneTree" id="ENSGT00940000162307"/>
<dbReference type="Pfam" id="PF00084">
    <property type="entry name" value="Sushi"/>
    <property type="match status" value="4"/>
</dbReference>